<evidence type="ECO:0000313" key="3">
    <source>
        <dbReference type="Proteomes" id="UP000612712"/>
    </source>
</evidence>
<accession>A0A8I0CP56</accession>
<dbReference type="Pfam" id="PF13274">
    <property type="entry name" value="SocA_Panacea"/>
    <property type="match status" value="1"/>
</dbReference>
<organism evidence="2 3">
    <name type="scientific">Corynebacterium bovis DSM 20582 = CIP 54.80</name>
    <dbReference type="NCBI Taxonomy" id="927655"/>
    <lineage>
        <taxon>Bacteria</taxon>
        <taxon>Bacillati</taxon>
        <taxon>Actinomycetota</taxon>
        <taxon>Actinomycetes</taxon>
        <taxon>Mycobacteriales</taxon>
        <taxon>Corynebacteriaceae</taxon>
        <taxon>Corynebacterium</taxon>
    </lineage>
</organism>
<feature type="domain" description="Antitoxin SocA-like Panacea" evidence="1">
    <location>
        <begin position="26"/>
        <end position="109"/>
    </location>
</feature>
<protein>
    <submittedName>
        <fullName evidence="2">Putative phage-associated protein</fullName>
    </submittedName>
</protein>
<name>A0A8I0CP56_9CORY</name>
<evidence type="ECO:0000259" key="1">
    <source>
        <dbReference type="Pfam" id="PF13274"/>
    </source>
</evidence>
<dbReference type="AlphaFoldDB" id="A0A8I0CP56"/>
<comment type="caution">
    <text evidence="2">The sequence shown here is derived from an EMBL/GenBank/DDBJ whole genome shotgun (WGS) entry which is preliminary data.</text>
</comment>
<proteinExistence type="predicted"/>
<dbReference type="InterPro" id="IPR025272">
    <property type="entry name" value="SocA_Panacea"/>
</dbReference>
<sequence length="193" mass="21494">MRTYNAIDLADTIASRAEETLGAVELQKILYFTQGWSLAITGTPAHSSETQAWTRGPVVPDVWRAGDTRGGDSASDDAELHGLLTLVLAEYGRKSGIELTRLTHREGPWRDARGDIPETASSTEVIPLDKIRDHFRQSPTLAGFSQVEIMYLGLEAFDERSYKPVPKMPSVDDDIDDLDEWMTESANLFEIPR</sequence>
<reference evidence="2" key="1">
    <citation type="submission" date="2020-08" db="EMBL/GenBank/DDBJ databases">
        <title>Sequencing the genomes of 1000 actinobacteria strains.</title>
        <authorList>
            <person name="Klenk H.-P."/>
        </authorList>
    </citation>
    <scope>NUCLEOTIDE SEQUENCE</scope>
    <source>
        <strain evidence="2">DSM 20582</strain>
    </source>
</reference>
<evidence type="ECO:0000313" key="2">
    <source>
        <dbReference type="EMBL" id="MBB3116115.1"/>
    </source>
</evidence>
<dbReference type="EMBL" id="JACHWT010000005">
    <property type="protein sequence ID" value="MBB3116115.1"/>
    <property type="molecule type" value="Genomic_DNA"/>
</dbReference>
<dbReference type="Proteomes" id="UP000612712">
    <property type="component" value="Unassembled WGS sequence"/>
</dbReference>
<gene>
    <name evidence="2" type="ORF">FHU32_001342</name>
</gene>
<dbReference type="RefSeq" id="WP_010264257.1">
    <property type="nucleotide sequence ID" value="NZ_AENJ01000007.1"/>
</dbReference>
<dbReference type="GeneID" id="60809506"/>